<keyword evidence="7" id="KW-0418">Kinase</keyword>
<evidence type="ECO:0000256" key="3">
    <source>
        <dbReference type="ARBA" id="ARBA00022475"/>
    </source>
</evidence>
<keyword evidence="5" id="KW-0808">Transferase</keyword>
<reference evidence="14 15" key="1">
    <citation type="submission" date="2024-02" db="EMBL/GenBank/DDBJ databases">
        <title>High-quality chromosome-scale genome assembly of Pensacola bahiagrass (Paspalum notatum Flugge var. saurae).</title>
        <authorList>
            <person name="Vega J.M."/>
            <person name="Podio M."/>
            <person name="Orjuela J."/>
            <person name="Siena L.A."/>
            <person name="Pessino S.C."/>
            <person name="Combes M.C."/>
            <person name="Mariac C."/>
            <person name="Albertini E."/>
            <person name="Pupilli F."/>
            <person name="Ortiz J.P.A."/>
            <person name="Leblanc O."/>
        </authorList>
    </citation>
    <scope>NUCLEOTIDE SEQUENCE [LARGE SCALE GENOMIC DNA]</scope>
    <source>
        <strain evidence="14">R1</strain>
        <tissue evidence="14">Leaf</tissue>
    </source>
</reference>
<dbReference type="SMART" id="SM00220">
    <property type="entry name" value="S_TKc"/>
    <property type="match status" value="1"/>
</dbReference>
<dbReference type="AlphaFoldDB" id="A0AAQ3T4D1"/>
<evidence type="ECO:0000256" key="4">
    <source>
        <dbReference type="ARBA" id="ARBA00022527"/>
    </source>
</evidence>
<dbReference type="PROSITE" id="PS50927">
    <property type="entry name" value="BULB_LECTIN"/>
    <property type="match status" value="1"/>
</dbReference>
<dbReference type="PROSITE" id="PS00108">
    <property type="entry name" value="PROTEIN_KINASE_ST"/>
    <property type="match status" value="1"/>
</dbReference>
<dbReference type="PANTHER" id="PTHR27002:SF1095">
    <property type="entry name" value="G-TYPE LECTIN S-RECEPTOR-LIKE SERINE_THREONINE-PROTEIN KINASE RKS1"/>
    <property type="match status" value="1"/>
</dbReference>
<dbReference type="InterPro" id="IPR008271">
    <property type="entry name" value="Ser/Thr_kinase_AS"/>
</dbReference>
<organism evidence="14 15">
    <name type="scientific">Paspalum notatum var. saurae</name>
    <dbReference type="NCBI Taxonomy" id="547442"/>
    <lineage>
        <taxon>Eukaryota</taxon>
        <taxon>Viridiplantae</taxon>
        <taxon>Streptophyta</taxon>
        <taxon>Embryophyta</taxon>
        <taxon>Tracheophyta</taxon>
        <taxon>Spermatophyta</taxon>
        <taxon>Magnoliopsida</taxon>
        <taxon>Liliopsida</taxon>
        <taxon>Poales</taxon>
        <taxon>Poaceae</taxon>
        <taxon>PACMAD clade</taxon>
        <taxon>Panicoideae</taxon>
        <taxon>Andropogonodae</taxon>
        <taxon>Paspaleae</taxon>
        <taxon>Paspalinae</taxon>
        <taxon>Paspalum</taxon>
    </lineage>
</organism>
<keyword evidence="4" id="KW-0723">Serine/threonine-protein kinase</keyword>
<accession>A0AAQ3T4D1</accession>
<dbReference type="SUPFAM" id="SSF51110">
    <property type="entry name" value="alpha-D-mannose-specific plant lectins"/>
    <property type="match status" value="1"/>
</dbReference>
<keyword evidence="3" id="KW-1003">Cell membrane</keyword>
<dbReference type="Pfam" id="PF07714">
    <property type="entry name" value="PK_Tyr_Ser-Thr"/>
    <property type="match status" value="1"/>
</dbReference>
<dbReference type="FunFam" id="1.10.510.10:FF:001023">
    <property type="entry name" value="Os07g0541700 protein"/>
    <property type="match status" value="1"/>
</dbReference>
<comment type="catalytic activity">
    <reaction evidence="11">
        <text>L-seryl-[protein] + ATP = O-phospho-L-seryl-[protein] + ADP + H(+)</text>
        <dbReference type="Rhea" id="RHEA:17989"/>
        <dbReference type="Rhea" id="RHEA-COMP:9863"/>
        <dbReference type="Rhea" id="RHEA-COMP:11604"/>
        <dbReference type="ChEBI" id="CHEBI:15378"/>
        <dbReference type="ChEBI" id="CHEBI:29999"/>
        <dbReference type="ChEBI" id="CHEBI:30616"/>
        <dbReference type="ChEBI" id="CHEBI:83421"/>
        <dbReference type="ChEBI" id="CHEBI:456216"/>
        <dbReference type="EC" id="2.7.11.1"/>
    </reaction>
</comment>
<dbReference type="CDD" id="cd00028">
    <property type="entry name" value="B_lectin"/>
    <property type="match status" value="1"/>
</dbReference>
<evidence type="ECO:0000256" key="1">
    <source>
        <dbReference type="ARBA" id="ARBA00004251"/>
    </source>
</evidence>
<evidence type="ECO:0000256" key="9">
    <source>
        <dbReference type="ARBA" id="ARBA00023170"/>
    </source>
</evidence>
<dbReference type="InterPro" id="IPR036426">
    <property type="entry name" value="Bulb-type_lectin_dom_sf"/>
</dbReference>
<dbReference type="InterPro" id="IPR000719">
    <property type="entry name" value="Prot_kinase_dom"/>
</dbReference>
<evidence type="ECO:0000256" key="7">
    <source>
        <dbReference type="ARBA" id="ARBA00022777"/>
    </source>
</evidence>
<evidence type="ECO:0000313" key="15">
    <source>
        <dbReference type="Proteomes" id="UP001341281"/>
    </source>
</evidence>
<dbReference type="Gene3D" id="1.10.510.10">
    <property type="entry name" value="Transferase(Phosphotransferase) domain 1"/>
    <property type="match status" value="1"/>
</dbReference>
<dbReference type="InterPro" id="IPR003609">
    <property type="entry name" value="Pan_app"/>
</dbReference>
<evidence type="ECO:0000256" key="5">
    <source>
        <dbReference type="ARBA" id="ARBA00022679"/>
    </source>
</evidence>
<dbReference type="PROSITE" id="PS50011">
    <property type="entry name" value="PROTEIN_KINASE_DOM"/>
    <property type="match status" value="1"/>
</dbReference>
<feature type="domain" description="Bulb-type lectin" evidence="13">
    <location>
        <begin position="52"/>
        <end position="180"/>
    </location>
</feature>
<dbReference type="EMBL" id="CP144747">
    <property type="protein sequence ID" value="WVZ65887.1"/>
    <property type="molecule type" value="Genomic_DNA"/>
</dbReference>
<dbReference type="SUPFAM" id="SSF56112">
    <property type="entry name" value="Protein kinase-like (PK-like)"/>
    <property type="match status" value="1"/>
</dbReference>
<dbReference type="Proteomes" id="UP001341281">
    <property type="component" value="Chromosome 03"/>
</dbReference>
<evidence type="ECO:0000259" key="12">
    <source>
        <dbReference type="PROSITE" id="PS50011"/>
    </source>
</evidence>
<dbReference type="GO" id="GO:0004674">
    <property type="term" value="F:protein serine/threonine kinase activity"/>
    <property type="evidence" value="ECO:0007669"/>
    <property type="project" value="UniProtKB-KW"/>
</dbReference>
<keyword evidence="8" id="KW-0067">ATP-binding</keyword>
<keyword evidence="3" id="KW-0472">Membrane</keyword>
<dbReference type="InterPro" id="IPR001245">
    <property type="entry name" value="Ser-Thr/Tyr_kinase_cat_dom"/>
</dbReference>
<evidence type="ECO:0000256" key="6">
    <source>
        <dbReference type="ARBA" id="ARBA00022741"/>
    </source>
</evidence>
<feature type="domain" description="Protein kinase" evidence="12">
    <location>
        <begin position="134"/>
        <end position="415"/>
    </location>
</feature>
<keyword evidence="15" id="KW-1185">Reference proteome</keyword>
<dbReference type="Gene3D" id="2.90.10.10">
    <property type="entry name" value="Bulb-type lectin domain"/>
    <property type="match status" value="1"/>
</dbReference>
<evidence type="ECO:0000256" key="10">
    <source>
        <dbReference type="ARBA" id="ARBA00047899"/>
    </source>
</evidence>
<protein>
    <recommendedName>
        <fullName evidence="2">non-specific serine/threonine protein kinase</fullName>
        <ecNumber evidence="2">2.7.11.1</ecNumber>
    </recommendedName>
</protein>
<comment type="catalytic activity">
    <reaction evidence="10">
        <text>L-threonyl-[protein] + ATP = O-phospho-L-threonyl-[protein] + ADP + H(+)</text>
        <dbReference type="Rhea" id="RHEA:46608"/>
        <dbReference type="Rhea" id="RHEA-COMP:11060"/>
        <dbReference type="Rhea" id="RHEA-COMP:11605"/>
        <dbReference type="ChEBI" id="CHEBI:15378"/>
        <dbReference type="ChEBI" id="CHEBI:30013"/>
        <dbReference type="ChEBI" id="CHEBI:30616"/>
        <dbReference type="ChEBI" id="CHEBI:61977"/>
        <dbReference type="ChEBI" id="CHEBI:456216"/>
        <dbReference type="EC" id="2.7.11.1"/>
    </reaction>
</comment>
<dbReference type="Pfam" id="PF08276">
    <property type="entry name" value="PAN_2"/>
    <property type="match status" value="1"/>
</dbReference>
<dbReference type="InterPro" id="IPR011009">
    <property type="entry name" value="Kinase-like_dom_sf"/>
</dbReference>
<dbReference type="InterPro" id="IPR001480">
    <property type="entry name" value="Bulb-type_lectin_dom"/>
</dbReference>
<sequence length="444" mass="48492">MDIAGCIYVSRLKAVSTVASPQAINACFFRIGLTDGLVSCDLRHRHPPCPAAAGCIRRPAPPSSQTAAGGFALGFFSLTNSTSAKLYLGIWYNDTPVWVANRGTPATSSAPTPTLTLQTNTSNLILSDASGRVLWTTNLSGRGGGASASTGFEPTSSEDWSSDKFVLVENRTSEECAMECAKNCSCVAYQQKGKAQDVGRGLVGNRLNTFEYSGEGNPTGGFEIPIVRLQDITAATNNFDRSCSTRKLELDWPTRLNIIKGVAKGLLYLHQDSRLKIIHRDLKASNVLLDEEITPKIADFGVARMSQKNTYDCSCSGYMAPEYAMRGIFYIKSDVYRFGVLSIEVVSGVKISSTDHIADFENPIVYAWNLWKEGQAKDLALIQDNPNDRPLMSSVVFILENGSSTIAILNKHVYFAHNNNRIERIRDTTQNSNNNVTLSTLEGR</sequence>
<proteinExistence type="predicted"/>
<keyword evidence="6" id="KW-0547">Nucleotide-binding</keyword>
<evidence type="ECO:0000313" key="14">
    <source>
        <dbReference type="EMBL" id="WVZ65887.1"/>
    </source>
</evidence>
<evidence type="ECO:0000256" key="11">
    <source>
        <dbReference type="ARBA" id="ARBA00048679"/>
    </source>
</evidence>
<comment type="subcellular location">
    <subcellularLocation>
        <location evidence="1">Cell membrane</location>
        <topology evidence="1">Single-pass type I membrane protein</topology>
    </subcellularLocation>
</comment>
<evidence type="ECO:0000259" key="13">
    <source>
        <dbReference type="PROSITE" id="PS50927"/>
    </source>
</evidence>
<gene>
    <name evidence="14" type="ORF">U9M48_015178</name>
</gene>
<keyword evidence="9" id="KW-0675">Receptor</keyword>
<evidence type="ECO:0000256" key="2">
    <source>
        <dbReference type="ARBA" id="ARBA00012513"/>
    </source>
</evidence>
<dbReference type="SMART" id="SM00108">
    <property type="entry name" value="B_lectin"/>
    <property type="match status" value="1"/>
</dbReference>
<dbReference type="GO" id="GO:0005886">
    <property type="term" value="C:plasma membrane"/>
    <property type="evidence" value="ECO:0007669"/>
    <property type="project" value="UniProtKB-SubCell"/>
</dbReference>
<dbReference type="GO" id="GO:0051707">
    <property type="term" value="P:response to other organism"/>
    <property type="evidence" value="ECO:0007669"/>
    <property type="project" value="UniProtKB-ARBA"/>
</dbReference>
<name>A0AAQ3T4D1_PASNO</name>
<evidence type="ECO:0000256" key="8">
    <source>
        <dbReference type="ARBA" id="ARBA00022840"/>
    </source>
</evidence>
<dbReference type="EC" id="2.7.11.1" evidence="2"/>
<dbReference type="GO" id="GO:0005524">
    <property type="term" value="F:ATP binding"/>
    <property type="evidence" value="ECO:0007669"/>
    <property type="project" value="UniProtKB-KW"/>
</dbReference>
<dbReference type="PANTHER" id="PTHR27002">
    <property type="entry name" value="RECEPTOR-LIKE SERINE/THREONINE-PROTEIN KINASE SD1-8"/>
    <property type="match status" value="1"/>
</dbReference>